<dbReference type="AlphaFoldDB" id="A0A183E6X2"/>
<reference evidence="1" key="1">
    <citation type="submission" date="2016-06" db="UniProtKB">
        <authorList>
            <consortium name="WormBaseParasite"/>
        </authorList>
    </citation>
    <scope>IDENTIFICATION</scope>
</reference>
<sequence length="164" mass="17850">LFVSDTVDQYNDVSFGPLGGPDSAPYEKRCECGNGTMYYYKSVVSTSWFDILARAKQSVDLSCAAMGSMCVCDISDICYTATNSTVHAVLASYCSRDACDMYMLVEGDTDEEGLIPIDGGPVIKSGDQYAEHSTTPYMINSQTYSYKKISAIACGQCPIYRLSC</sequence>
<organism evidence="1">
    <name type="scientific">Gongylonema pulchrum</name>
    <dbReference type="NCBI Taxonomy" id="637853"/>
    <lineage>
        <taxon>Eukaryota</taxon>
        <taxon>Metazoa</taxon>
        <taxon>Ecdysozoa</taxon>
        <taxon>Nematoda</taxon>
        <taxon>Chromadorea</taxon>
        <taxon>Rhabditida</taxon>
        <taxon>Spirurina</taxon>
        <taxon>Spiruromorpha</taxon>
        <taxon>Spiruroidea</taxon>
        <taxon>Gongylonematidae</taxon>
        <taxon>Gongylonema</taxon>
    </lineage>
</organism>
<accession>A0A183E6X2</accession>
<proteinExistence type="predicted"/>
<name>A0A183E6X2_9BILA</name>
<dbReference type="WBParaSite" id="GPUH_0001673501-mRNA-1">
    <property type="protein sequence ID" value="GPUH_0001673501-mRNA-1"/>
    <property type="gene ID" value="GPUH_0001673501"/>
</dbReference>
<protein>
    <submittedName>
        <fullName evidence="1">SMB domain-containing protein</fullName>
    </submittedName>
</protein>
<evidence type="ECO:0000313" key="1">
    <source>
        <dbReference type="WBParaSite" id="GPUH_0001673501-mRNA-1"/>
    </source>
</evidence>